<evidence type="ECO:0000313" key="6">
    <source>
        <dbReference type="EMBL" id="SHN72330.1"/>
    </source>
</evidence>
<gene>
    <name evidence="6" type="ORF">SAMN05444170_2243</name>
</gene>
<organism evidence="6 7">
    <name type="scientific">Bradyrhizobium erythrophlei</name>
    <dbReference type="NCBI Taxonomy" id="1437360"/>
    <lineage>
        <taxon>Bacteria</taxon>
        <taxon>Pseudomonadati</taxon>
        <taxon>Pseudomonadota</taxon>
        <taxon>Alphaproteobacteria</taxon>
        <taxon>Hyphomicrobiales</taxon>
        <taxon>Nitrobacteraceae</taxon>
        <taxon>Bradyrhizobium</taxon>
    </lineage>
</organism>
<accession>A0A1M7TNR6</accession>
<dbReference type="SUPFAM" id="SSF55781">
    <property type="entry name" value="GAF domain-like"/>
    <property type="match status" value="1"/>
</dbReference>
<sequence>MVKPKRTDSEPRATDFVESLDRGLRLLQAFGERPSPMTLSEIADLTSLPRATARRILLTLQHGGYVASDGKMFAPTPHVLTLAGSYLRSNQLVAVLQPVLDEIATAAQEISSLAVLDGEEVVFIARGSPTRIFSGGVDIGYRLPAFCTAVGRAMLGRLGDSELKARLGAMKREALTPQTLTDPKRLLAAITADRARGYSLVDREAEPHFRSIAVPVKRYDGAIVAAINIGAHVDRVSTEEMVKRFLPLLREQAAEVTQKLV</sequence>
<reference evidence="7" key="1">
    <citation type="submission" date="2016-11" db="EMBL/GenBank/DDBJ databases">
        <authorList>
            <person name="Varghese N."/>
            <person name="Submissions S."/>
        </authorList>
    </citation>
    <scope>NUCLEOTIDE SEQUENCE [LARGE SCALE GENOMIC DNA]</scope>
    <source>
        <strain evidence="7">GAS401</strain>
    </source>
</reference>
<evidence type="ECO:0000256" key="1">
    <source>
        <dbReference type="ARBA" id="ARBA00023015"/>
    </source>
</evidence>
<dbReference type="FunFam" id="1.10.10.10:FF:000056">
    <property type="entry name" value="IclR family transcriptional regulator"/>
    <property type="match status" value="1"/>
</dbReference>
<dbReference type="SMART" id="SM00346">
    <property type="entry name" value="HTH_ICLR"/>
    <property type="match status" value="1"/>
</dbReference>
<dbReference type="PROSITE" id="PS51078">
    <property type="entry name" value="ICLR_ED"/>
    <property type="match status" value="1"/>
</dbReference>
<feature type="domain" description="HTH iclR-type" evidence="4">
    <location>
        <begin position="17"/>
        <end position="77"/>
    </location>
</feature>
<dbReference type="GO" id="GO:0046278">
    <property type="term" value="P:3,4-dihydroxybenzoate metabolic process"/>
    <property type="evidence" value="ECO:0007669"/>
    <property type="project" value="InterPro"/>
</dbReference>
<dbReference type="Proteomes" id="UP000184096">
    <property type="component" value="Chromosome I"/>
</dbReference>
<dbReference type="InterPro" id="IPR036390">
    <property type="entry name" value="WH_DNA-bd_sf"/>
</dbReference>
<dbReference type="OrthoDB" id="9807558at2"/>
<dbReference type="GO" id="GO:0003700">
    <property type="term" value="F:DNA-binding transcription factor activity"/>
    <property type="evidence" value="ECO:0007669"/>
    <property type="project" value="TreeGrafter"/>
</dbReference>
<dbReference type="PANTHER" id="PTHR30136">
    <property type="entry name" value="HELIX-TURN-HELIX TRANSCRIPTIONAL REGULATOR, ICLR FAMILY"/>
    <property type="match status" value="1"/>
</dbReference>
<proteinExistence type="predicted"/>
<dbReference type="InterPro" id="IPR012794">
    <property type="entry name" value="PcaR_PcaU"/>
</dbReference>
<evidence type="ECO:0000256" key="3">
    <source>
        <dbReference type="ARBA" id="ARBA00023163"/>
    </source>
</evidence>
<dbReference type="Pfam" id="PF01614">
    <property type="entry name" value="IclR_C"/>
    <property type="match status" value="1"/>
</dbReference>
<protein>
    <submittedName>
        <fullName evidence="6">Transcriptional regulator, IclR family</fullName>
    </submittedName>
</protein>
<evidence type="ECO:0000259" key="4">
    <source>
        <dbReference type="PROSITE" id="PS51077"/>
    </source>
</evidence>
<dbReference type="AlphaFoldDB" id="A0A1M7TNR6"/>
<dbReference type="NCBIfam" id="TIGR02431">
    <property type="entry name" value="pcaR_pcaU"/>
    <property type="match status" value="1"/>
</dbReference>
<evidence type="ECO:0000256" key="2">
    <source>
        <dbReference type="ARBA" id="ARBA00023125"/>
    </source>
</evidence>
<keyword evidence="3" id="KW-0804">Transcription</keyword>
<dbReference type="InterPro" id="IPR005471">
    <property type="entry name" value="Tscrpt_reg_IclR_N"/>
</dbReference>
<dbReference type="SUPFAM" id="SSF46785">
    <property type="entry name" value="Winged helix' DNA-binding domain"/>
    <property type="match status" value="1"/>
</dbReference>
<dbReference type="Pfam" id="PF09339">
    <property type="entry name" value="HTH_IclR"/>
    <property type="match status" value="1"/>
</dbReference>
<keyword evidence="2" id="KW-0238">DNA-binding</keyword>
<evidence type="ECO:0000313" key="7">
    <source>
        <dbReference type="Proteomes" id="UP000184096"/>
    </source>
</evidence>
<dbReference type="EMBL" id="LT670849">
    <property type="protein sequence ID" value="SHN72330.1"/>
    <property type="molecule type" value="Genomic_DNA"/>
</dbReference>
<dbReference type="PANTHER" id="PTHR30136:SF34">
    <property type="entry name" value="TRANSCRIPTIONAL REGULATOR"/>
    <property type="match status" value="1"/>
</dbReference>
<dbReference type="GO" id="GO:0045893">
    <property type="term" value="P:positive regulation of DNA-templated transcription"/>
    <property type="evidence" value="ECO:0007669"/>
    <property type="project" value="InterPro"/>
</dbReference>
<feature type="domain" description="IclR-ED" evidence="5">
    <location>
        <begin position="78"/>
        <end position="261"/>
    </location>
</feature>
<keyword evidence="7" id="KW-1185">Reference proteome</keyword>
<dbReference type="GO" id="GO:0003677">
    <property type="term" value="F:DNA binding"/>
    <property type="evidence" value="ECO:0007669"/>
    <property type="project" value="UniProtKB-KW"/>
</dbReference>
<dbReference type="InterPro" id="IPR036388">
    <property type="entry name" value="WH-like_DNA-bd_sf"/>
</dbReference>
<dbReference type="InterPro" id="IPR050707">
    <property type="entry name" value="HTH_MetabolicPath_Reg"/>
</dbReference>
<dbReference type="PROSITE" id="PS51077">
    <property type="entry name" value="HTH_ICLR"/>
    <property type="match status" value="1"/>
</dbReference>
<dbReference type="Gene3D" id="3.30.450.40">
    <property type="match status" value="1"/>
</dbReference>
<dbReference type="RefSeq" id="WP_072817937.1">
    <property type="nucleotide sequence ID" value="NZ_LT670849.1"/>
</dbReference>
<dbReference type="GO" id="GO:0045892">
    <property type="term" value="P:negative regulation of DNA-templated transcription"/>
    <property type="evidence" value="ECO:0007669"/>
    <property type="project" value="TreeGrafter"/>
</dbReference>
<dbReference type="InterPro" id="IPR014757">
    <property type="entry name" value="Tscrpt_reg_IclR_C"/>
</dbReference>
<dbReference type="Gene3D" id="1.10.10.10">
    <property type="entry name" value="Winged helix-like DNA-binding domain superfamily/Winged helix DNA-binding domain"/>
    <property type="match status" value="1"/>
</dbReference>
<dbReference type="InterPro" id="IPR029016">
    <property type="entry name" value="GAF-like_dom_sf"/>
</dbReference>
<evidence type="ECO:0000259" key="5">
    <source>
        <dbReference type="PROSITE" id="PS51078"/>
    </source>
</evidence>
<keyword evidence="1" id="KW-0805">Transcription regulation</keyword>
<name>A0A1M7TNR6_9BRAD</name>